<organism evidence="8 9">
    <name type="scientific">Rotaria magnacalcarata</name>
    <dbReference type="NCBI Taxonomy" id="392030"/>
    <lineage>
        <taxon>Eukaryota</taxon>
        <taxon>Metazoa</taxon>
        <taxon>Spiralia</taxon>
        <taxon>Gnathifera</taxon>
        <taxon>Rotifera</taxon>
        <taxon>Eurotatoria</taxon>
        <taxon>Bdelloidea</taxon>
        <taxon>Philodinida</taxon>
        <taxon>Philodinidae</taxon>
        <taxon>Rotaria</taxon>
    </lineage>
</organism>
<proteinExistence type="inferred from homology"/>
<comment type="caution">
    <text evidence="8">The sequence shown here is derived from an EMBL/GenBank/DDBJ whole genome shotgun (WGS) entry which is preliminary data.</text>
</comment>
<dbReference type="Pfam" id="PF01652">
    <property type="entry name" value="IF4E"/>
    <property type="match status" value="1"/>
</dbReference>
<feature type="region of interest" description="Disordered" evidence="7">
    <location>
        <begin position="1"/>
        <end position="45"/>
    </location>
</feature>
<dbReference type="PANTHER" id="PTHR11960:SF8">
    <property type="entry name" value="EUKARYOTIC TRANSLATION INITIATION FACTOR 4E1-RELATED"/>
    <property type="match status" value="1"/>
</dbReference>
<protein>
    <submittedName>
        <fullName evidence="8">Uncharacterized protein</fullName>
    </submittedName>
</protein>
<keyword evidence="2 6" id="KW-0396">Initiation factor</keyword>
<keyword evidence="4 6" id="KW-0694">RNA-binding</keyword>
<evidence type="ECO:0000313" key="8">
    <source>
        <dbReference type="EMBL" id="CAF1630459.1"/>
    </source>
</evidence>
<dbReference type="GO" id="GO:0006417">
    <property type="term" value="P:regulation of translation"/>
    <property type="evidence" value="ECO:0007669"/>
    <property type="project" value="UniProtKB-KW"/>
</dbReference>
<keyword evidence="3" id="KW-0810">Translation regulation</keyword>
<dbReference type="InterPro" id="IPR001040">
    <property type="entry name" value="TIF_eIF_4E"/>
</dbReference>
<evidence type="ECO:0000256" key="7">
    <source>
        <dbReference type="SAM" id="MobiDB-lite"/>
    </source>
</evidence>
<dbReference type="GO" id="GO:0016281">
    <property type="term" value="C:eukaryotic translation initiation factor 4F complex"/>
    <property type="evidence" value="ECO:0007669"/>
    <property type="project" value="TreeGrafter"/>
</dbReference>
<dbReference type="PANTHER" id="PTHR11960">
    <property type="entry name" value="EUKARYOTIC TRANSLATION INITIATION FACTOR 4E RELATED"/>
    <property type="match status" value="1"/>
</dbReference>
<accession>A0A816D736</accession>
<evidence type="ECO:0000256" key="6">
    <source>
        <dbReference type="RuleBase" id="RU004374"/>
    </source>
</evidence>
<dbReference type="AlphaFoldDB" id="A0A816D736"/>
<name>A0A816D736_9BILA</name>
<feature type="compositionally biased region" description="Polar residues" evidence="7">
    <location>
        <begin position="441"/>
        <end position="450"/>
    </location>
</feature>
<gene>
    <name evidence="8" type="ORF">KQP761_LOCUS26112</name>
</gene>
<dbReference type="PROSITE" id="PS00813">
    <property type="entry name" value="IF4E"/>
    <property type="match status" value="1"/>
</dbReference>
<dbReference type="SUPFAM" id="SSF55418">
    <property type="entry name" value="eIF4e-like"/>
    <property type="match status" value="1"/>
</dbReference>
<dbReference type="Gene3D" id="3.30.760.10">
    <property type="entry name" value="RNA Cap, Translation Initiation Factor Eif4e"/>
    <property type="match status" value="1"/>
</dbReference>
<keyword evidence="5 6" id="KW-0648">Protein biosynthesis</keyword>
<feature type="region of interest" description="Disordered" evidence="7">
    <location>
        <begin position="426"/>
        <end position="450"/>
    </location>
</feature>
<evidence type="ECO:0000256" key="5">
    <source>
        <dbReference type="ARBA" id="ARBA00022917"/>
    </source>
</evidence>
<evidence type="ECO:0000256" key="2">
    <source>
        <dbReference type="ARBA" id="ARBA00022540"/>
    </source>
</evidence>
<comment type="similarity">
    <text evidence="1 6">Belongs to the eukaryotic initiation factor 4E family.</text>
</comment>
<dbReference type="EMBL" id="CAJNOW010014175">
    <property type="protein sequence ID" value="CAF1630459.1"/>
    <property type="molecule type" value="Genomic_DNA"/>
</dbReference>
<dbReference type="GO" id="GO:0000340">
    <property type="term" value="F:RNA 7-methylguanosine cap binding"/>
    <property type="evidence" value="ECO:0007669"/>
    <property type="project" value="TreeGrafter"/>
</dbReference>
<dbReference type="OrthoDB" id="590761at2759"/>
<dbReference type="InterPro" id="IPR019770">
    <property type="entry name" value="TIF_eIF_4E_CS"/>
</dbReference>
<evidence type="ECO:0000256" key="1">
    <source>
        <dbReference type="ARBA" id="ARBA00009860"/>
    </source>
</evidence>
<evidence type="ECO:0000256" key="4">
    <source>
        <dbReference type="ARBA" id="ARBA00022884"/>
    </source>
</evidence>
<evidence type="ECO:0000256" key="3">
    <source>
        <dbReference type="ARBA" id="ARBA00022845"/>
    </source>
</evidence>
<reference evidence="8" key="1">
    <citation type="submission" date="2021-02" db="EMBL/GenBank/DDBJ databases">
        <authorList>
            <person name="Nowell W R."/>
        </authorList>
    </citation>
    <scope>NUCLEOTIDE SEQUENCE</scope>
</reference>
<sequence length="450" mass="51231">MSTDEFYSDRNDSQSDETYTTPISPLSPQEKSPPPPSSQQQQQQQLPSFLLTSVTSLNEEKEELNSINEMQTLMQSSNDLTFPLEDSWTFWYFKNDRMCDWKDNLIQITTISTVEAFWSVYNHLQSASRLGQGCDYFLFKTHIQPMWEDRYNRSGGRWCLNLNKNQRTNELDTYWLHTLLSLIGDQYGEDAHNVNGCVVSVRSKGDRISLWTRDWRNVDVTKRIGSRFREVADIPRSMQLIFESHEDQESKRVVANTTYVVPATSDLINQTTTSSINISSGNVSIRENTDPLAITYTETNHQSSYTPVLTDLTNSVSFSSPRVQPTHTTSTSLLPGTFFSPVMRNVNDCSSSLSLSSTHPAQNALTANSALSNSSSKPMDALVDVIERYMTSTCAQISNKKQKRSIERQYGESLTSMDVFMRLKQKENAKNKKATRRPRSMLNQSNGTKR</sequence>
<evidence type="ECO:0000313" key="9">
    <source>
        <dbReference type="Proteomes" id="UP000663834"/>
    </source>
</evidence>
<dbReference type="InterPro" id="IPR023398">
    <property type="entry name" value="TIF_eIF4e-like"/>
</dbReference>
<dbReference type="GO" id="GO:0003743">
    <property type="term" value="F:translation initiation factor activity"/>
    <property type="evidence" value="ECO:0007669"/>
    <property type="project" value="UniProtKB-KW"/>
</dbReference>
<dbReference type="Proteomes" id="UP000663834">
    <property type="component" value="Unassembled WGS sequence"/>
</dbReference>